<proteinExistence type="predicted"/>
<sequence>MKLFSAFVAVYLLVASATPSDAGTRTDDRDSGFLQAGVDSSSNYKQGVVKPIDQTDASSTDSPAQTNPGQTNSGYSDPAESTNGSQEQGLPALKGKCTLAGDYVNDTDVIKFKGTTTFGTKLWSGPLVMVKGNNLTVTGPDWTFTNIDVTASNNGNCTGEPSNVLC</sequence>
<feature type="signal peptide" evidence="2">
    <location>
        <begin position="1"/>
        <end position="17"/>
    </location>
</feature>
<evidence type="ECO:0000313" key="3">
    <source>
        <dbReference type="EMBL" id="KAE9086385.1"/>
    </source>
</evidence>
<evidence type="ECO:0000256" key="2">
    <source>
        <dbReference type="SAM" id="SignalP"/>
    </source>
</evidence>
<evidence type="ECO:0000313" key="5">
    <source>
        <dbReference type="Proteomes" id="UP000476176"/>
    </source>
</evidence>
<evidence type="ECO:0008006" key="7">
    <source>
        <dbReference type="Google" id="ProtNLM"/>
    </source>
</evidence>
<reference evidence="5 6" key="1">
    <citation type="submission" date="2018-09" db="EMBL/GenBank/DDBJ databases">
        <title>Genomic investigation of the strawberry pathogen Phytophthora fragariae indicates pathogenicity is determined by transcriptional variation in three key races.</title>
        <authorList>
            <person name="Adams T.M."/>
            <person name="Armitage A.D."/>
            <person name="Sobczyk M.K."/>
            <person name="Bates H.J."/>
            <person name="Dunwell J.M."/>
            <person name="Nellist C.F."/>
            <person name="Harrison R.J."/>
        </authorList>
    </citation>
    <scope>NUCLEOTIDE SEQUENCE [LARGE SCALE GENOMIC DNA]</scope>
    <source>
        <strain evidence="4 5">BC-23</strain>
        <strain evidence="3 6">ONT-3</strain>
    </source>
</reference>
<evidence type="ECO:0000256" key="1">
    <source>
        <dbReference type="SAM" id="MobiDB-lite"/>
    </source>
</evidence>
<gene>
    <name evidence="4" type="ORF">PF004_g19506</name>
    <name evidence="3" type="ORF">PF010_g20106</name>
</gene>
<feature type="chain" id="PRO_5036384524" description="Pectate lyase" evidence="2">
    <location>
        <begin position="18"/>
        <end position="166"/>
    </location>
</feature>
<comment type="caution">
    <text evidence="3">The sequence shown here is derived from an EMBL/GenBank/DDBJ whole genome shotgun (WGS) entry which is preliminary data.</text>
</comment>
<feature type="region of interest" description="Disordered" evidence="1">
    <location>
        <begin position="19"/>
        <end position="90"/>
    </location>
</feature>
<name>A0A6G0KF77_9STRA</name>
<dbReference type="AlphaFoldDB" id="A0A6G0KF77"/>
<dbReference type="Proteomes" id="UP000476176">
    <property type="component" value="Unassembled WGS sequence"/>
</dbReference>
<dbReference type="EMBL" id="QXGC01001655">
    <property type="protein sequence ID" value="KAE9198574.1"/>
    <property type="molecule type" value="Genomic_DNA"/>
</dbReference>
<evidence type="ECO:0000313" key="6">
    <source>
        <dbReference type="Proteomes" id="UP000488956"/>
    </source>
</evidence>
<organism evidence="3 6">
    <name type="scientific">Phytophthora fragariae</name>
    <dbReference type="NCBI Taxonomy" id="53985"/>
    <lineage>
        <taxon>Eukaryota</taxon>
        <taxon>Sar</taxon>
        <taxon>Stramenopiles</taxon>
        <taxon>Oomycota</taxon>
        <taxon>Peronosporomycetes</taxon>
        <taxon>Peronosporales</taxon>
        <taxon>Peronosporaceae</taxon>
        <taxon>Phytophthora</taxon>
    </lineage>
</organism>
<feature type="compositionally biased region" description="Polar residues" evidence="1">
    <location>
        <begin position="55"/>
        <end position="88"/>
    </location>
</feature>
<protein>
    <recommendedName>
        <fullName evidence="7">Pectate lyase</fullName>
    </recommendedName>
</protein>
<dbReference type="EMBL" id="QXFX01001683">
    <property type="protein sequence ID" value="KAE9086385.1"/>
    <property type="molecule type" value="Genomic_DNA"/>
</dbReference>
<dbReference type="Proteomes" id="UP000488956">
    <property type="component" value="Unassembled WGS sequence"/>
</dbReference>
<keyword evidence="2" id="KW-0732">Signal</keyword>
<accession>A0A6G0KF77</accession>
<evidence type="ECO:0000313" key="4">
    <source>
        <dbReference type="EMBL" id="KAE9198574.1"/>
    </source>
</evidence>